<sequence length="202" mass="23020">MRKEEKRCHGCQGLGHLYQDCPNRDRPKDKGEKPAKTDQRRCFKCKNIVHVAANCKSAMSMGYFVEKGQQRRQRKTGEIVFWGSVQEEPVEMLVDTGCCYTLVQRRLVPDQCLLKGETVALQCAHRDVTKYPVAEVDIELKGIRKRVKVGVSDTLPKSVLAGTDVLAEFGAKTVEDCMVMTRSQQARELEEEAERMRRQAEQ</sequence>
<dbReference type="SUPFAM" id="SSF57756">
    <property type="entry name" value="Retrovirus zinc finger-like domains"/>
    <property type="match status" value="1"/>
</dbReference>
<dbReference type="SUPFAM" id="SSF50630">
    <property type="entry name" value="Acid proteases"/>
    <property type="match status" value="1"/>
</dbReference>
<dbReference type="AlphaFoldDB" id="A0A1X7U5C1"/>
<dbReference type="InterPro" id="IPR021109">
    <property type="entry name" value="Peptidase_aspartic_dom_sf"/>
</dbReference>
<dbReference type="EnsemblMetazoa" id="Aqu2.1.23107_001">
    <property type="protein sequence ID" value="Aqu2.1.23107_001"/>
    <property type="gene ID" value="Aqu2.1.23107"/>
</dbReference>
<accession>A0A1X7U5C1</accession>
<dbReference type="SMART" id="SM00343">
    <property type="entry name" value="ZnF_C2HC"/>
    <property type="match status" value="2"/>
</dbReference>
<dbReference type="GO" id="GO:0003676">
    <property type="term" value="F:nucleic acid binding"/>
    <property type="evidence" value="ECO:0007669"/>
    <property type="project" value="InterPro"/>
</dbReference>
<reference evidence="2" key="1">
    <citation type="submission" date="2017-05" db="UniProtKB">
        <authorList>
            <consortium name="EnsemblMetazoa"/>
        </authorList>
    </citation>
    <scope>IDENTIFICATION</scope>
</reference>
<feature type="domain" description="CCHC-type" evidence="1">
    <location>
        <begin position="7"/>
        <end position="23"/>
    </location>
</feature>
<proteinExistence type="predicted"/>
<evidence type="ECO:0000313" key="2">
    <source>
        <dbReference type="EnsemblMetazoa" id="Aqu2.1.23107_001"/>
    </source>
</evidence>
<dbReference type="InterPro" id="IPR001878">
    <property type="entry name" value="Znf_CCHC"/>
</dbReference>
<protein>
    <recommendedName>
        <fullName evidence="1">CCHC-type domain-containing protein</fullName>
    </recommendedName>
</protein>
<dbReference type="Gene3D" id="4.10.60.10">
    <property type="entry name" value="Zinc finger, CCHC-type"/>
    <property type="match status" value="1"/>
</dbReference>
<dbReference type="Gene3D" id="2.40.70.10">
    <property type="entry name" value="Acid Proteases"/>
    <property type="match status" value="1"/>
</dbReference>
<organism evidence="2">
    <name type="scientific">Amphimedon queenslandica</name>
    <name type="common">Sponge</name>
    <dbReference type="NCBI Taxonomy" id="400682"/>
    <lineage>
        <taxon>Eukaryota</taxon>
        <taxon>Metazoa</taxon>
        <taxon>Porifera</taxon>
        <taxon>Demospongiae</taxon>
        <taxon>Heteroscleromorpha</taxon>
        <taxon>Haplosclerida</taxon>
        <taxon>Niphatidae</taxon>
        <taxon>Amphimedon</taxon>
    </lineage>
</organism>
<dbReference type="PANTHER" id="PTHR46888">
    <property type="entry name" value="ZINC KNUCKLE DOMAINCONTAINING PROTEIN-RELATED"/>
    <property type="match status" value="1"/>
</dbReference>
<dbReference type="GO" id="GO:0008270">
    <property type="term" value="F:zinc ion binding"/>
    <property type="evidence" value="ECO:0007669"/>
    <property type="project" value="InterPro"/>
</dbReference>
<dbReference type="PANTHER" id="PTHR46888:SF1">
    <property type="entry name" value="RIBONUCLEASE H"/>
    <property type="match status" value="1"/>
</dbReference>
<dbReference type="OrthoDB" id="775972at2759"/>
<evidence type="ECO:0000259" key="1">
    <source>
        <dbReference type="SMART" id="SM00343"/>
    </source>
</evidence>
<dbReference type="InterPro" id="IPR036875">
    <property type="entry name" value="Znf_CCHC_sf"/>
</dbReference>
<name>A0A1X7U5C1_AMPQE</name>
<feature type="domain" description="CCHC-type" evidence="1">
    <location>
        <begin position="41"/>
        <end position="57"/>
    </location>
</feature>
<dbReference type="InParanoid" id="A0A1X7U5C1"/>